<sequence>MANSVTTNAARAKFAQAHGGSAALPAITQIGWGNGGHNPATSEPIAPDPAATQVPGEFLVKNIDGHSFPVATTLRITGSLGLTEGNGQNVSAVGLYDSAGTLVALKTFRPKAKDDETVMEIDWDEEF</sequence>
<name>A0A6I3SBS4_HELMO</name>
<proteinExistence type="predicted"/>
<dbReference type="AlphaFoldDB" id="A0A6I3SBS4"/>
<dbReference type="EMBL" id="WNKU01000001">
    <property type="protein sequence ID" value="MTV47772.1"/>
    <property type="molecule type" value="Genomic_DNA"/>
</dbReference>
<accession>A0A6I3SBS4</accession>
<evidence type="ECO:0000313" key="2">
    <source>
        <dbReference type="EMBL" id="MTV47772.1"/>
    </source>
</evidence>
<evidence type="ECO:0000256" key="1">
    <source>
        <dbReference type="SAM" id="MobiDB-lite"/>
    </source>
</evidence>
<feature type="region of interest" description="Disordered" evidence="1">
    <location>
        <begin position="30"/>
        <end position="51"/>
    </location>
</feature>
<dbReference type="Proteomes" id="UP000430670">
    <property type="component" value="Unassembled WGS sequence"/>
</dbReference>
<dbReference type="RefSeq" id="WP_155474845.1">
    <property type="nucleotide sequence ID" value="NZ_WNKU01000001.1"/>
</dbReference>
<evidence type="ECO:0000313" key="3">
    <source>
        <dbReference type="Proteomes" id="UP000430670"/>
    </source>
</evidence>
<reference evidence="2 3" key="1">
    <citation type="submission" date="2019-11" db="EMBL/GenBank/DDBJ databases">
        <title>Whole-genome sequence of a the green, strictly anaerobic photosynthetic bacterium Heliobacillus mobilis DSM 6151.</title>
        <authorList>
            <person name="Kyndt J.A."/>
            <person name="Meyer T.E."/>
        </authorList>
    </citation>
    <scope>NUCLEOTIDE SEQUENCE [LARGE SCALE GENOMIC DNA]</scope>
    <source>
        <strain evidence="2 3">DSM 6151</strain>
    </source>
</reference>
<protein>
    <submittedName>
        <fullName evidence="2">Phage tail protein</fullName>
    </submittedName>
</protein>
<dbReference type="OrthoDB" id="8687147at2"/>
<keyword evidence="3" id="KW-1185">Reference proteome</keyword>
<gene>
    <name evidence="2" type="ORF">GJ688_02085</name>
</gene>
<organism evidence="2 3">
    <name type="scientific">Heliobacterium mobile</name>
    <name type="common">Heliobacillus mobilis</name>
    <dbReference type="NCBI Taxonomy" id="28064"/>
    <lineage>
        <taxon>Bacteria</taxon>
        <taxon>Bacillati</taxon>
        <taxon>Bacillota</taxon>
        <taxon>Clostridia</taxon>
        <taxon>Eubacteriales</taxon>
        <taxon>Heliobacteriaceae</taxon>
        <taxon>Heliobacterium</taxon>
    </lineage>
</organism>
<comment type="caution">
    <text evidence="2">The sequence shown here is derived from an EMBL/GenBank/DDBJ whole genome shotgun (WGS) entry which is preliminary data.</text>
</comment>